<dbReference type="AlphaFoldDB" id="A0A0N5C7V7"/>
<evidence type="ECO:0000313" key="4">
    <source>
        <dbReference type="WBParaSite" id="SPAL_0001401900.1"/>
    </source>
</evidence>
<keyword evidence="3" id="KW-1185">Reference proteome</keyword>
<feature type="region of interest" description="Disordered" evidence="1">
    <location>
        <begin position="28"/>
        <end position="91"/>
    </location>
</feature>
<feature type="transmembrane region" description="Helical" evidence="2">
    <location>
        <begin position="111"/>
        <end position="133"/>
    </location>
</feature>
<dbReference type="Proteomes" id="UP000046392">
    <property type="component" value="Unplaced"/>
</dbReference>
<keyword evidence="2" id="KW-1133">Transmembrane helix</keyword>
<feature type="region of interest" description="Disordered" evidence="1">
    <location>
        <begin position="136"/>
        <end position="173"/>
    </location>
</feature>
<keyword evidence="2" id="KW-0472">Membrane</keyword>
<feature type="compositionally biased region" description="Polar residues" evidence="1">
    <location>
        <begin position="57"/>
        <end position="69"/>
    </location>
</feature>
<feature type="compositionally biased region" description="Low complexity" evidence="1">
    <location>
        <begin position="70"/>
        <end position="91"/>
    </location>
</feature>
<evidence type="ECO:0000313" key="3">
    <source>
        <dbReference type="Proteomes" id="UP000046392"/>
    </source>
</evidence>
<sequence>MVFGAIVGGLSAFGTALKSTLDVFGLFKKPAPPPQQPPQNVGVPGGKLQPIVLSNPRGPSNRSTTMNQTNNQSSSISANLNSSNDNVNSHNVEANNQNAINNKEEGSTSSLIIGLVAVLAILAIFGFVAFKVNQKVVSGRRSRRKASSPTSSSSSASSSKTSTTRTGTKKQRK</sequence>
<keyword evidence="2" id="KW-0812">Transmembrane</keyword>
<evidence type="ECO:0000256" key="1">
    <source>
        <dbReference type="SAM" id="MobiDB-lite"/>
    </source>
</evidence>
<name>A0A0N5C7V7_STREA</name>
<feature type="compositionally biased region" description="Low complexity" evidence="1">
    <location>
        <begin position="147"/>
        <end position="166"/>
    </location>
</feature>
<proteinExistence type="predicted"/>
<organism evidence="3 4">
    <name type="scientific">Strongyloides papillosus</name>
    <name type="common">Intestinal threadworm</name>
    <dbReference type="NCBI Taxonomy" id="174720"/>
    <lineage>
        <taxon>Eukaryota</taxon>
        <taxon>Metazoa</taxon>
        <taxon>Ecdysozoa</taxon>
        <taxon>Nematoda</taxon>
        <taxon>Chromadorea</taxon>
        <taxon>Rhabditida</taxon>
        <taxon>Tylenchina</taxon>
        <taxon>Panagrolaimomorpha</taxon>
        <taxon>Strongyloidoidea</taxon>
        <taxon>Strongyloididae</taxon>
        <taxon>Strongyloides</taxon>
    </lineage>
</organism>
<accession>A0A0N5C7V7</accession>
<protein>
    <submittedName>
        <fullName evidence="4">Wsv008</fullName>
    </submittedName>
</protein>
<evidence type="ECO:0000256" key="2">
    <source>
        <dbReference type="SAM" id="Phobius"/>
    </source>
</evidence>
<reference evidence="4" key="1">
    <citation type="submission" date="2017-02" db="UniProtKB">
        <authorList>
            <consortium name="WormBaseParasite"/>
        </authorList>
    </citation>
    <scope>IDENTIFICATION</scope>
</reference>
<dbReference type="WBParaSite" id="SPAL_0001401900.1">
    <property type="protein sequence ID" value="SPAL_0001401900.1"/>
    <property type="gene ID" value="SPAL_0001401900"/>
</dbReference>